<dbReference type="GO" id="GO:0006508">
    <property type="term" value="P:proteolysis"/>
    <property type="evidence" value="ECO:0007669"/>
    <property type="project" value="UniProtKB-KW"/>
</dbReference>
<feature type="region of interest" description="Disordered" evidence="2">
    <location>
        <begin position="1"/>
        <end position="28"/>
    </location>
</feature>
<keyword evidence="7" id="KW-1185">Reference proteome</keyword>
<feature type="compositionally biased region" description="Polar residues" evidence="2">
    <location>
        <begin position="1582"/>
        <end position="1592"/>
    </location>
</feature>
<keyword evidence="3" id="KW-1133">Transmembrane helix</keyword>
<evidence type="ECO:0000256" key="1">
    <source>
        <dbReference type="PROSITE-ProRule" id="PRU00047"/>
    </source>
</evidence>
<dbReference type="Gene3D" id="4.10.60.10">
    <property type="entry name" value="Zinc finger, CCHC-type"/>
    <property type="match status" value="1"/>
</dbReference>
<dbReference type="Pfam" id="PF00098">
    <property type="entry name" value="zf-CCHC"/>
    <property type="match status" value="1"/>
</dbReference>
<dbReference type="SUPFAM" id="SSF57756">
    <property type="entry name" value="Retrovirus zinc finger-like domains"/>
    <property type="match status" value="1"/>
</dbReference>
<evidence type="ECO:0000313" key="5">
    <source>
        <dbReference type="EMBL" id="CAI3995174.1"/>
    </source>
</evidence>
<dbReference type="Pfam" id="PF07727">
    <property type="entry name" value="RVT_2"/>
    <property type="match status" value="1"/>
</dbReference>
<accession>A0A9P1CN06</accession>
<gene>
    <name evidence="5" type="ORF">C1SCF055_LOCUS21766</name>
</gene>
<comment type="caution">
    <text evidence="5">The sequence shown here is derived from an EMBL/GenBank/DDBJ whole genome shotgun (WGS) entry which is preliminary data.</text>
</comment>
<reference evidence="5" key="1">
    <citation type="submission" date="2022-10" db="EMBL/GenBank/DDBJ databases">
        <authorList>
            <person name="Chen Y."/>
            <person name="Dougan E. K."/>
            <person name="Chan C."/>
            <person name="Rhodes N."/>
            <person name="Thang M."/>
        </authorList>
    </citation>
    <scope>NUCLEOTIDE SEQUENCE</scope>
</reference>
<keyword evidence="1" id="KW-0862">Zinc</keyword>
<evidence type="ECO:0000256" key="2">
    <source>
        <dbReference type="SAM" id="MobiDB-lite"/>
    </source>
</evidence>
<dbReference type="PROSITE" id="PS50158">
    <property type="entry name" value="ZF_CCHC"/>
    <property type="match status" value="1"/>
</dbReference>
<feature type="transmembrane region" description="Helical" evidence="3">
    <location>
        <begin position="1633"/>
        <end position="1655"/>
    </location>
</feature>
<keyword evidence="6" id="KW-0378">Hydrolase</keyword>
<dbReference type="OrthoDB" id="441589at2759"/>
<dbReference type="GO" id="GO:0003676">
    <property type="term" value="F:nucleic acid binding"/>
    <property type="evidence" value="ECO:0007669"/>
    <property type="project" value="InterPro"/>
</dbReference>
<dbReference type="EMBL" id="CAMXCT020002044">
    <property type="protein sequence ID" value="CAL1148549.1"/>
    <property type="molecule type" value="Genomic_DNA"/>
</dbReference>
<feature type="region of interest" description="Disordered" evidence="2">
    <location>
        <begin position="910"/>
        <end position="951"/>
    </location>
</feature>
<evidence type="ECO:0000313" key="6">
    <source>
        <dbReference type="EMBL" id="CAL4782486.1"/>
    </source>
</evidence>
<name>A0A9P1CN06_9DINO</name>
<feature type="compositionally biased region" description="Low complexity" evidence="2">
    <location>
        <begin position="13"/>
        <end position="28"/>
    </location>
</feature>
<evidence type="ECO:0000256" key="3">
    <source>
        <dbReference type="SAM" id="Phobius"/>
    </source>
</evidence>
<keyword evidence="6" id="KW-0645">Protease</keyword>
<dbReference type="InterPro" id="IPR036875">
    <property type="entry name" value="Znf_CCHC_sf"/>
</dbReference>
<feature type="domain" description="CCHC-type" evidence="4">
    <location>
        <begin position="234"/>
        <end position="248"/>
    </location>
</feature>
<dbReference type="Proteomes" id="UP001152797">
    <property type="component" value="Unassembled WGS sequence"/>
</dbReference>
<dbReference type="GO" id="GO:0008270">
    <property type="term" value="F:zinc ion binding"/>
    <property type="evidence" value="ECO:0007669"/>
    <property type="project" value="UniProtKB-KW"/>
</dbReference>
<sequence length="1822" mass="203576">MAPKQGQNGPGQGAASASAGGAQTGEGSQAVNTARLDNYVPTFNNVQKDYREFRKRAEIYKKKMDLGNRGSEVVYNLVTMLTGKAWDLVEDMSMEKMSAAGAYDEVFRRLDVHYMDEDDMDDVAWADDGQEYYDDGATASNHEQVFDVEEFDEIYANYAEARGKLNALRTARGFYPVVAVVEKPQNYDGGKKGKSPTRSQKGKGKSKQLPHKPKRASPDPKGRANAAGYGKKLCLRCGQPGHMARNCPTASADRKRKVDDDDAINMVETYATEGVYNLDDDDDETGEDVAVQDGGASSVLGSARQIRKYLTFLLENGFGIHEIPVFECEKGFKYGNSMKETAPRGPKGEYILHLGQDLHACRQREPDMVLMPEDIDDHIGQQVPIQTFLKESTEDVMTAVDIVDINDKEMSRHRDDAKQCNTHPAKDGIDHETEKPYGHVMRLQQHVLRKMETNLKLKVQDLDKILYTSKSLNKDSSKPHVIWEVFVGAGRTSHYLKKYDNVLVEVFSLCTGWDFEKAADRKRNIPGGGGPRSKAAESYPQALAEALANAMMVPTDGDFVMAAEDADSAGALDLAHGDLDLSPEVPQQGAVDLDLAPEPSENVTKNKALKAEVGSQVFSYVARLHKNLGHPSPEVLQRMLTEVQATSDVLKAAKEYICPKCHERKPPAGINNLNYTNGYTPAQWVLGRSSADAHSLTADLFNPGAVSMTDHTDFSHVQQKRLAAQTAFLKADTDLRLRRAMMQNYKEVKNKVVVGQPCYYWRLQGTGILQKNKWRGTCRCVAEELDDNGHQLVLWICHGTSLLRCAPHQVRPRIEDIGSEIPVDVQAALHDLQELRARSTTQFRDVIEPEAGVEDLLEEEGLDGPQHGPQQAAADGQQSEQYEPSIAPDNVAAENMETDGPSLLYQHRRRDAEEAGLELPEPSSQRPRLDSVAEPEPGPTESHSNSPADAAQPLEKRARIAINTPVPEPSDNELIVDEAYVTEIDDKSFPKDWVLIDGNFELDAVYLTNLGVRKNEASERAMTLAEKEQMIEAKQKELTSYFANKVWTFTEIGKNEADRVVTARWVLTWKKPEPQEGQPPSLQRRAKARLVLRGFEDPDLFNLEKTSPTASKSSKMLLLARVPIFGWTLFCGDVRCAFLSGAEFKRNIIVKLPRDCSALLGCQGVTYMKMNKSAYGLSDAPLLWWREADRRLRSTGLKRHKLDKCCYMLYNKNNALCVMLILHVDDLLLGANMQDPEAEALIQRLRTCFDFGKWQSLDVDKQLVYCGGHINKTEDGLSLDFEAYLKKVLPITIAKGRGKDQPLAPQETSKARGLIGALQWPAGQACLQLNASTSIIAANINKGTVDLLHELNKTLRFAKNSADLKLTMRPVCGDWSEMCLLCFSDAAVQVRADSSSQGGFVIILTNTKVLEGKSVPYSIVAWRSYKLPRVCRSSLSAEAQSCATALDELMMVKTMLALMRYHDADPRQDSTAADICSSAIVIDAKGLYDAINKDGINSSLDKRAGIEIMCIKEELVRQKTQLKWVSSERMLADGMTKIHARQALVDMLRSGYLSLVMDEKFTAAKKKDKIQREKDQPEAFQKPNSNTNLQPSGMSKVAERIATVIAFDRVTKIHAAPDTNDDSEYANNVMPDIALVITVLAILAGFYVIFCKWWCRCRRDQPDRADATTQVEAPAAADPAAEDNPAVTALNQQIAELRQDILDQLEIMDDLNHKIYALGVELDEQKASYERQMAWYEAETVVWRDQSRNAAEERNQAQIERNHYRQRARLMMNWPCWFTRHGDKWHTHRECQSLMQSDPQVREMMCRYCAQRVIDETGGLPV</sequence>
<dbReference type="EMBL" id="CAMXCT010002044">
    <property type="protein sequence ID" value="CAI3995174.1"/>
    <property type="molecule type" value="Genomic_DNA"/>
</dbReference>
<feature type="region of interest" description="Disordered" evidence="2">
    <location>
        <begin position="1566"/>
        <end position="1592"/>
    </location>
</feature>
<dbReference type="GO" id="GO:0008233">
    <property type="term" value="F:peptidase activity"/>
    <property type="evidence" value="ECO:0007669"/>
    <property type="project" value="UniProtKB-KW"/>
</dbReference>
<evidence type="ECO:0000313" key="7">
    <source>
        <dbReference type="Proteomes" id="UP001152797"/>
    </source>
</evidence>
<proteinExistence type="predicted"/>
<dbReference type="InterPro" id="IPR013103">
    <property type="entry name" value="RVT_2"/>
</dbReference>
<dbReference type="EMBL" id="CAMXCT030002044">
    <property type="protein sequence ID" value="CAL4782486.1"/>
    <property type="molecule type" value="Genomic_DNA"/>
</dbReference>
<dbReference type="SMART" id="SM00343">
    <property type="entry name" value="ZnF_C2HC"/>
    <property type="match status" value="1"/>
</dbReference>
<evidence type="ECO:0000259" key="4">
    <source>
        <dbReference type="PROSITE" id="PS50158"/>
    </source>
</evidence>
<keyword evidence="1" id="KW-0863">Zinc-finger</keyword>
<feature type="compositionally biased region" description="Basic residues" evidence="2">
    <location>
        <begin position="192"/>
        <end position="215"/>
    </location>
</feature>
<keyword evidence="3" id="KW-0812">Transmembrane</keyword>
<reference evidence="6 7" key="2">
    <citation type="submission" date="2024-05" db="EMBL/GenBank/DDBJ databases">
        <authorList>
            <person name="Chen Y."/>
            <person name="Shah S."/>
            <person name="Dougan E. K."/>
            <person name="Thang M."/>
            <person name="Chan C."/>
        </authorList>
    </citation>
    <scope>NUCLEOTIDE SEQUENCE [LARGE SCALE GENOMIC DNA]</scope>
</reference>
<organism evidence="5">
    <name type="scientific">Cladocopium goreaui</name>
    <dbReference type="NCBI Taxonomy" id="2562237"/>
    <lineage>
        <taxon>Eukaryota</taxon>
        <taxon>Sar</taxon>
        <taxon>Alveolata</taxon>
        <taxon>Dinophyceae</taxon>
        <taxon>Suessiales</taxon>
        <taxon>Symbiodiniaceae</taxon>
        <taxon>Cladocopium</taxon>
    </lineage>
</organism>
<keyword evidence="3" id="KW-0472">Membrane</keyword>
<feature type="region of interest" description="Disordered" evidence="2">
    <location>
        <begin position="860"/>
        <end position="883"/>
    </location>
</feature>
<feature type="region of interest" description="Disordered" evidence="2">
    <location>
        <begin position="411"/>
        <end position="432"/>
    </location>
</feature>
<protein>
    <submittedName>
        <fullName evidence="6">Copia protein (Gag-int-pol protein) [Cleaved into: Copia VLP protein Copia protease ]</fullName>
    </submittedName>
</protein>
<keyword evidence="1" id="KW-0479">Metal-binding</keyword>
<feature type="region of interest" description="Disordered" evidence="2">
    <location>
        <begin position="185"/>
        <end position="226"/>
    </location>
</feature>
<dbReference type="InterPro" id="IPR001878">
    <property type="entry name" value="Znf_CCHC"/>
</dbReference>